<evidence type="ECO:0000256" key="1">
    <source>
        <dbReference type="ARBA" id="ARBA00001971"/>
    </source>
</evidence>
<evidence type="ECO:0000256" key="4">
    <source>
        <dbReference type="ARBA" id="ARBA00010617"/>
    </source>
</evidence>
<evidence type="ECO:0000256" key="8">
    <source>
        <dbReference type="ARBA" id="ARBA00022824"/>
    </source>
</evidence>
<evidence type="ECO:0000256" key="11">
    <source>
        <dbReference type="ARBA" id="ARBA00023004"/>
    </source>
</evidence>
<dbReference type="InterPro" id="IPR036396">
    <property type="entry name" value="Cyt_P450_sf"/>
</dbReference>
<evidence type="ECO:0000256" key="6">
    <source>
        <dbReference type="ARBA" id="ARBA00022617"/>
    </source>
</evidence>
<evidence type="ECO:0000256" key="16">
    <source>
        <dbReference type="RuleBase" id="RU000461"/>
    </source>
</evidence>
<comment type="similarity">
    <text evidence="4 16">Belongs to the cytochrome P450 family.</text>
</comment>
<dbReference type="PRINTS" id="PR00463">
    <property type="entry name" value="EP450I"/>
</dbReference>
<dbReference type="PROSITE" id="PS00086">
    <property type="entry name" value="CYTOCHROME_P450"/>
    <property type="match status" value="1"/>
</dbReference>
<evidence type="ECO:0000256" key="10">
    <source>
        <dbReference type="ARBA" id="ARBA00023002"/>
    </source>
</evidence>
<keyword evidence="13" id="KW-0472">Membrane</keyword>
<dbReference type="GO" id="GO:0005789">
    <property type="term" value="C:endoplasmic reticulum membrane"/>
    <property type="evidence" value="ECO:0007669"/>
    <property type="project" value="UniProtKB-SubCell"/>
</dbReference>
<dbReference type="SUPFAM" id="SSF48264">
    <property type="entry name" value="Cytochrome P450"/>
    <property type="match status" value="1"/>
</dbReference>
<keyword evidence="11 15" id="KW-0408">Iron</keyword>
<evidence type="ECO:0000256" key="7">
    <source>
        <dbReference type="ARBA" id="ARBA00022723"/>
    </source>
</evidence>
<dbReference type="Gene3D" id="1.10.630.10">
    <property type="entry name" value="Cytochrome P450"/>
    <property type="match status" value="1"/>
</dbReference>
<organism evidence="17 18">
    <name type="scientific">Eumeta variegata</name>
    <name type="common">Bagworm moth</name>
    <name type="synonym">Eumeta japonica</name>
    <dbReference type="NCBI Taxonomy" id="151549"/>
    <lineage>
        <taxon>Eukaryota</taxon>
        <taxon>Metazoa</taxon>
        <taxon>Ecdysozoa</taxon>
        <taxon>Arthropoda</taxon>
        <taxon>Hexapoda</taxon>
        <taxon>Insecta</taxon>
        <taxon>Pterygota</taxon>
        <taxon>Neoptera</taxon>
        <taxon>Endopterygota</taxon>
        <taxon>Lepidoptera</taxon>
        <taxon>Glossata</taxon>
        <taxon>Ditrysia</taxon>
        <taxon>Tineoidea</taxon>
        <taxon>Psychidae</taxon>
        <taxon>Oiketicinae</taxon>
        <taxon>Eumeta</taxon>
    </lineage>
</organism>
<dbReference type="GO" id="GO:0016712">
    <property type="term" value="F:oxidoreductase activity, acting on paired donors, with incorporation or reduction of molecular oxygen, reduced flavin or flavoprotein as one donor, and incorporation of one atom of oxygen"/>
    <property type="evidence" value="ECO:0007669"/>
    <property type="project" value="UniProtKB-EC"/>
</dbReference>
<proteinExistence type="inferred from homology"/>
<evidence type="ECO:0000256" key="12">
    <source>
        <dbReference type="ARBA" id="ARBA00023033"/>
    </source>
</evidence>
<keyword evidence="18" id="KW-1185">Reference proteome</keyword>
<evidence type="ECO:0000256" key="9">
    <source>
        <dbReference type="ARBA" id="ARBA00022848"/>
    </source>
</evidence>
<keyword evidence="12 16" id="KW-0503">Monooxygenase</keyword>
<evidence type="ECO:0000313" key="17">
    <source>
        <dbReference type="EMBL" id="GBP56868.1"/>
    </source>
</evidence>
<comment type="caution">
    <text evidence="17">The sequence shown here is derived from an EMBL/GenBank/DDBJ whole genome shotgun (WGS) entry which is preliminary data.</text>
</comment>
<dbReference type="OrthoDB" id="2789670at2759"/>
<dbReference type="CDD" id="cd11056">
    <property type="entry name" value="CYP6-like"/>
    <property type="match status" value="1"/>
</dbReference>
<evidence type="ECO:0000256" key="15">
    <source>
        <dbReference type="PIRSR" id="PIRSR602401-1"/>
    </source>
</evidence>
<dbReference type="GO" id="GO:0020037">
    <property type="term" value="F:heme binding"/>
    <property type="evidence" value="ECO:0007669"/>
    <property type="project" value="InterPro"/>
</dbReference>
<comment type="catalytic activity">
    <reaction evidence="14">
        <text>an organic molecule + reduced [NADPH--hemoprotein reductase] + O2 = an alcohol + oxidized [NADPH--hemoprotein reductase] + H2O + H(+)</text>
        <dbReference type="Rhea" id="RHEA:17149"/>
        <dbReference type="Rhea" id="RHEA-COMP:11964"/>
        <dbReference type="Rhea" id="RHEA-COMP:11965"/>
        <dbReference type="ChEBI" id="CHEBI:15377"/>
        <dbReference type="ChEBI" id="CHEBI:15378"/>
        <dbReference type="ChEBI" id="CHEBI:15379"/>
        <dbReference type="ChEBI" id="CHEBI:30879"/>
        <dbReference type="ChEBI" id="CHEBI:57618"/>
        <dbReference type="ChEBI" id="CHEBI:58210"/>
        <dbReference type="ChEBI" id="CHEBI:142491"/>
        <dbReference type="EC" id="1.14.14.1"/>
    </reaction>
</comment>
<sequence length="251" mass="28721">MNLVNTIIKEREGKPKIRKDFMDFMIELREEGRVTRKDDGSVAELEINDIIIAAQALVFYAAGFETSSATMSFLVHELCQNQDIQERIYDEVSNVIKKHGGLSYEAINEMRYLEMVFDETLRKYPIAGSLVRQCGYGYTFSDTKLSLDKGTLVFISVSAIHHDPKYYPDPEKFDPERFSPENKPKIPSCAYLPFGEGPRNCIGMRFAKVQSMIGLAAFSEQVQSRTFSEDKSTSRNRSDLYHFGLKRRHLG</sequence>
<comment type="cofactor">
    <cofactor evidence="1 15">
        <name>heme</name>
        <dbReference type="ChEBI" id="CHEBI:30413"/>
    </cofactor>
</comment>
<evidence type="ECO:0000256" key="13">
    <source>
        <dbReference type="ARBA" id="ARBA00023136"/>
    </source>
</evidence>
<evidence type="ECO:0000256" key="3">
    <source>
        <dbReference type="ARBA" id="ARBA00004406"/>
    </source>
</evidence>
<dbReference type="Proteomes" id="UP000299102">
    <property type="component" value="Unassembled WGS sequence"/>
</dbReference>
<keyword evidence="10 16" id="KW-0560">Oxidoreductase</keyword>
<dbReference type="PANTHER" id="PTHR24292:SF54">
    <property type="entry name" value="CYP9F3-RELATED"/>
    <property type="match status" value="1"/>
</dbReference>
<protein>
    <recommendedName>
        <fullName evidence="5">unspecific monooxygenase</fullName>
        <ecNumber evidence="5">1.14.14.1</ecNumber>
    </recommendedName>
</protein>
<dbReference type="InterPro" id="IPR050476">
    <property type="entry name" value="Insect_CytP450_Detox"/>
</dbReference>
<name>A0A4C1WZG5_EUMVA</name>
<dbReference type="InterPro" id="IPR002401">
    <property type="entry name" value="Cyt_P450_E_grp-I"/>
</dbReference>
<gene>
    <name evidence="17" type="primary">CYP6B5</name>
    <name evidence="17" type="ORF">EVAR_41616_1</name>
</gene>
<dbReference type="PRINTS" id="PR00385">
    <property type="entry name" value="P450"/>
</dbReference>
<keyword evidence="7 15" id="KW-0479">Metal-binding</keyword>
<dbReference type="AlphaFoldDB" id="A0A4C1WZG5"/>
<dbReference type="EC" id="1.14.14.1" evidence="5"/>
<dbReference type="STRING" id="151549.A0A4C1WZG5"/>
<keyword evidence="6 15" id="KW-0349">Heme</keyword>
<keyword evidence="9" id="KW-0492">Microsome</keyword>
<dbReference type="GO" id="GO:0005506">
    <property type="term" value="F:iron ion binding"/>
    <property type="evidence" value="ECO:0007669"/>
    <property type="project" value="InterPro"/>
</dbReference>
<dbReference type="PANTHER" id="PTHR24292">
    <property type="entry name" value="CYTOCHROME P450"/>
    <property type="match status" value="1"/>
</dbReference>
<evidence type="ECO:0000256" key="5">
    <source>
        <dbReference type="ARBA" id="ARBA00012109"/>
    </source>
</evidence>
<evidence type="ECO:0000256" key="2">
    <source>
        <dbReference type="ARBA" id="ARBA00004174"/>
    </source>
</evidence>
<reference evidence="17 18" key="1">
    <citation type="journal article" date="2019" name="Commun. Biol.">
        <title>The bagworm genome reveals a unique fibroin gene that provides high tensile strength.</title>
        <authorList>
            <person name="Kono N."/>
            <person name="Nakamura H."/>
            <person name="Ohtoshi R."/>
            <person name="Tomita M."/>
            <person name="Numata K."/>
            <person name="Arakawa K."/>
        </authorList>
    </citation>
    <scope>NUCLEOTIDE SEQUENCE [LARGE SCALE GENOMIC DNA]</scope>
</reference>
<dbReference type="InterPro" id="IPR017972">
    <property type="entry name" value="Cyt_P450_CS"/>
</dbReference>
<dbReference type="EMBL" id="BGZK01000703">
    <property type="protein sequence ID" value="GBP56868.1"/>
    <property type="molecule type" value="Genomic_DNA"/>
</dbReference>
<evidence type="ECO:0000256" key="14">
    <source>
        <dbReference type="ARBA" id="ARBA00047827"/>
    </source>
</evidence>
<dbReference type="InterPro" id="IPR001128">
    <property type="entry name" value="Cyt_P450"/>
</dbReference>
<keyword evidence="8" id="KW-0256">Endoplasmic reticulum</keyword>
<comment type="subcellular location">
    <subcellularLocation>
        <location evidence="3">Endoplasmic reticulum membrane</location>
        <topology evidence="3">Peripheral membrane protein</topology>
    </subcellularLocation>
    <subcellularLocation>
        <location evidence="2">Microsome membrane</location>
        <topology evidence="2">Peripheral membrane protein</topology>
    </subcellularLocation>
</comment>
<evidence type="ECO:0000313" key="18">
    <source>
        <dbReference type="Proteomes" id="UP000299102"/>
    </source>
</evidence>
<accession>A0A4C1WZG5</accession>
<feature type="binding site" description="axial binding residue" evidence="15">
    <location>
        <position position="201"/>
    </location>
    <ligand>
        <name>heme</name>
        <dbReference type="ChEBI" id="CHEBI:30413"/>
    </ligand>
    <ligandPart>
        <name>Fe</name>
        <dbReference type="ChEBI" id="CHEBI:18248"/>
    </ligandPart>
</feature>
<dbReference type="Pfam" id="PF00067">
    <property type="entry name" value="p450"/>
    <property type="match status" value="1"/>
</dbReference>